<sequence>GNGTVTVSHESTTVDTITSCGPEVTNCPASSHAAVSTFVAGANKNGAYAAAAAVAAAVVMGL</sequence>
<evidence type="ECO:0000313" key="1">
    <source>
        <dbReference type="EMBL" id="ODQ76882.1"/>
    </source>
</evidence>
<proteinExistence type="predicted"/>
<gene>
    <name evidence="1" type="ORF">BABINDRAFT_10634</name>
</gene>
<evidence type="ECO:0000313" key="2">
    <source>
        <dbReference type="Proteomes" id="UP000094336"/>
    </source>
</evidence>
<dbReference type="GeneID" id="30144628"/>
<dbReference type="EMBL" id="KV454467">
    <property type="protein sequence ID" value="ODQ76882.1"/>
    <property type="molecule type" value="Genomic_DNA"/>
</dbReference>
<protein>
    <submittedName>
        <fullName evidence="1">Uncharacterized protein</fullName>
    </submittedName>
</protein>
<feature type="non-terminal residue" evidence="1">
    <location>
        <position position="1"/>
    </location>
</feature>
<dbReference type="Proteomes" id="UP000094336">
    <property type="component" value="Unassembled WGS sequence"/>
</dbReference>
<keyword evidence="2" id="KW-1185">Reference proteome</keyword>
<accession>A0A1E3QIG5</accession>
<reference evidence="2" key="1">
    <citation type="submission" date="2016-05" db="EMBL/GenBank/DDBJ databases">
        <title>Comparative genomics of biotechnologically important yeasts.</title>
        <authorList>
            <consortium name="DOE Joint Genome Institute"/>
            <person name="Riley R."/>
            <person name="Haridas S."/>
            <person name="Wolfe K.H."/>
            <person name="Lopes M.R."/>
            <person name="Hittinger C.T."/>
            <person name="Goker M."/>
            <person name="Salamov A."/>
            <person name="Wisecaver J."/>
            <person name="Long T.M."/>
            <person name="Aerts A.L."/>
            <person name="Barry K."/>
            <person name="Choi C."/>
            <person name="Clum A."/>
            <person name="Coughlan A.Y."/>
            <person name="Deshpande S."/>
            <person name="Douglass A.P."/>
            <person name="Hanson S.J."/>
            <person name="Klenk H.-P."/>
            <person name="Labutti K."/>
            <person name="Lapidus A."/>
            <person name="Lindquist E."/>
            <person name="Lipzen A."/>
            <person name="Meier-Kolthoff J.P."/>
            <person name="Ohm R.A."/>
            <person name="Otillar R.P."/>
            <person name="Pangilinan J."/>
            <person name="Peng Y."/>
            <person name="Rokas A."/>
            <person name="Rosa C.A."/>
            <person name="Scheuner C."/>
            <person name="Sibirny A.A."/>
            <person name="Slot J.C."/>
            <person name="Stielow J.B."/>
            <person name="Sun H."/>
            <person name="Kurtzman C.P."/>
            <person name="Blackwell M."/>
            <person name="Grigoriev I.V."/>
            <person name="Jeffries T.W."/>
        </authorList>
    </citation>
    <scope>NUCLEOTIDE SEQUENCE [LARGE SCALE GENOMIC DNA]</scope>
    <source>
        <strain evidence="2">NRRL Y-12698</strain>
    </source>
</reference>
<name>A0A1E3QIG5_9ASCO</name>
<organism evidence="1 2">
    <name type="scientific">Babjeviella inositovora NRRL Y-12698</name>
    <dbReference type="NCBI Taxonomy" id="984486"/>
    <lineage>
        <taxon>Eukaryota</taxon>
        <taxon>Fungi</taxon>
        <taxon>Dikarya</taxon>
        <taxon>Ascomycota</taxon>
        <taxon>Saccharomycotina</taxon>
        <taxon>Pichiomycetes</taxon>
        <taxon>Serinales incertae sedis</taxon>
        <taxon>Babjeviella</taxon>
    </lineage>
</organism>
<dbReference type="AlphaFoldDB" id="A0A1E3QIG5"/>
<dbReference type="RefSeq" id="XP_018982210.1">
    <property type="nucleotide sequence ID" value="XM_019126774.1"/>
</dbReference>
<dbReference type="OrthoDB" id="3565477at2759"/>